<dbReference type="AlphaFoldDB" id="A0A6P4EZI9"/>
<sequence length="83" mass="9641">MDAVVLEYVVKADAEKRETKKKIADLEKELKDEKDPIRSKTIEQQIEELKKEEVEAFKRNQAVMTMYANTANFGTCMGIIRNF</sequence>
<proteinExistence type="predicted"/>
<organism evidence="4">
    <name type="scientific">Drosophila rhopaloa</name>
    <name type="common">Fruit fly</name>
    <dbReference type="NCBI Taxonomy" id="1041015"/>
    <lineage>
        <taxon>Eukaryota</taxon>
        <taxon>Metazoa</taxon>
        <taxon>Ecdysozoa</taxon>
        <taxon>Arthropoda</taxon>
        <taxon>Hexapoda</taxon>
        <taxon>Insecta</taxon>
        <taxon>Pterygota</taxon>
        <taxon>Neoptera</taxon>
        <taxon>Endopterygota</taxon>
        <taxon>Diptera</taxon>
        <taxon>Brachycera</taxon>
        <taxon>Muscomorpha</taxon>
        <taxon>Ephydroidea</taxon>
        <taxon>Drosophilidae</taxon>
        <taxon>Drosophila</taxon>
        <taxon>Sophophora</taxon>
    </lineage>
</organism>
<evidence type="ECO:0000313" key="2">
    <source>
        <dbReference type="EnsemblMetazoa" id="XP_016978436.1"/>
    </source>
</evidence>
<gene>
    <name evidence="4" type="primary">LOC108044083</name>
    <name evidence="2" type="synonym">108044083</name>
</gene>
<protein>
    <submittedName>
        <fullName evidence="4">Uncharacterized protein LOC108044083</fullName>
    </submittedName>
</protein>
<dbReference type="GeneID" id="108044083"/>
<keyword evidence="3" id="KW-1185">Reference proteome</keyword>
<name>A0A6P4EZI9_DRORH</name>
<evidence type="ECO:0000313" key="3">
    <source>
        <dbReference type="Proteomes" id="UP001652680"/>
    </source>
</evidence>
<evidence type="ECO:0000313" key="4">
    <source>
        <dbReference type="RefSeq" id="XP_016978436.1"/>
    </source>
</evidence>
<feature type="coiled-coil region" evidence="1">
    <location>
        <begin position="9"/>
        <end position="59"/>
    </location>
</feature>
<dbReference type="RefSeq" id="XP_016978436.1">
    <property type="nucleotide sequence ID" value="XM_017122947.1"/>
</dbReference>
<dbReference type="CTD" id="317997"/>
<evidence type="ECO:0000256" key="1">
    <source>
        <dbReference type="SAM" id="Coils"/>
    </source>
</evidence>
<keyword evidence="1" id="KW-0175">Coiled coil</keyword>
<reference evidence="4" key="2">
    <citation type="submission" date="2025-04" db="UniProtKB">
        <authorList>
            <consortium name="RefSeq"/>
        </authorList>
    </citation>
    <scope>IDENTIFICATION</scope>
</reference>
<dbReference type="Proteomes" id="UP001652680">
    <property type="component" value="Unassembled WGS sequence"/>
</dbReference>
<reference evidence="3" key="1">
    <citation type="journal article" date="2021" name="Elife">
        <title>Highly contiguous assemblies of 101 drosophilid genomes.</title>
        <authorList>
            <person name="Kim B.Y."/>
            <person name="Wang J.R."/>
            <person name="Miller D.E."/>
            <person name="Barmina O."/>
            <person name="Delaney E."/>
            <person name="Thompson A."/>
            <person name="Comeault A.A."/>
            <person name="Peede D."/>
            <person name="D'Agostino E.R."/>
            <person name="Pelaez J."/>
            <person name="Aguilar J.M."/>
            <person name="Haji D."/>
            <person name="Matsunaga T."/>
            <person name="Armstrong E.E."/>
            <person name="Zych M."/>
            <person name="Ogawa Y."/>
            <person name="Stamenkovic-Radak M."/>
            <person name="Jelic M."/>
            <person name="Veselinovic M.S."/>
            <person name="Tanaskovic M."/>
            <person name="Eric P."/>
            <person name="Gao J.J."/>
            <person name="Katoh T.K."/>
            <person name="Toda M.J."/>
            <person name="Watabe H."/>
            <person name="Watada M."/>
            <person name="Davis J.S."/>
            <person name="Moyle L.C."/>
            <person name="Manoli G."/>
            <person name="Bertolini E."/>
            <person name="Kostal V."/>
            <person name="Hawley R.S."/>
            <person name="Takahashi A."/>
            <person name="Jones C.D."/>
            <person name="Price D.K."/>
            <person name="Whiteman N."/>
            <person name="Kopp A."/>
            <person name="Matute D.R."/>
            <person name="Petrov D.A."/>
        </authorList>
    </citation>
    <scope>NUCLEOTIDE SEQUENCE [LARGE SCALE GENOMIC DNA]</scope>
</reference>
<accession>A0A6P4EZI9</accession>
<reference evidence="2" key="3">
    <citation type="submission" date="2025-05" db="UniProtKB">
        <authorList>
            <consortium name="EnsemblMetazoa"/>
        </authorList>
    </citation>
    <scope>IDENTIFICATION</scope>
</reference>
<dbReference type="EnsemblMetazoa" id="XM_017122947.2">
    <property type="protein sequence ID" value="XP_016978436.1"/>
    <property type="gene ID" value="LOC108044083"/>
</dbReference>